<accession>A0A402B5W5</accession>
<proteinExistence type="inferred from homology"/>
<dbReference type="GO" id="GO:0000271">
    <property type="term" value="P:polysaccharide biosynthetic process"/>
    <property type="evidence" value="ECO:0007669"/>
    <property type="project" value="InterPro"/>
</dbReference>
<evidence type="ECO:0000256" key="1">
    <source>
        <dbReference type="ARBA" id="ARBA00004141"/>
    </source>
</evidence>
<evidence type="ECO:0000313" key="8">
    <source>
        <dbReference type="EMBL" id="GCE26751.1"/>
    </source>
</evidence>
<dbReference type="Pfam" id="PF04138">
    <property type="entry name" value="GtrA_DPMS_TM"/>
    <property type="match status" value="1"/>
</dbReference>
<feature type="transmembrane region" description="Helical" evidence="6">
    <location>
        <begin position="54"/>
        <end position="76"/>
    </location>
</feature>
<name>A0A402B5W5_9CHLR</name>
<dbReference type="AlphaFoldDB" id="A0A402B5W5"/>
<evidence type="ECO:0000256" key="6">
    <source>
        <dbReference type="SAM" id="Phobius"/>
    </source>
</evidence>
<dbReference type="PANTHER" id="PTHR38459:SF1">
    <property type="entry name" value="PROPHAGE BACTOPRENOL-LINKED GLUCOSE TRANSLOCASE HOMOLOG"/>
    <property type="match status" value="1"/>
</dbReference>
<evidence type="ECO:0000256" key="3">
    <source>
        <dbReference type="ARBA" id="ARBA00022692"/>
    </source>
</evidence>
<dbReference type="EMBL" id="BIFT01000001">
    <property type="protein sequence ID" value="GCE26751.1"/>
    <property type="molecule type" value="Genomic_DNA"/>
</dbReference>
<dbReference type="InterPro" id="IPR007267">
    <property type="entry name" value="GtrA_DPMS_TM"/>
</dbReference>
<comment type="similarity">
    <text evidence="2">Belongs to the GtrA family.</text>
</comment>
<comment type="caution">
    <text evidence="8">The sequence shown here is derived from an EMBL/GenBank/DDBJ whole genome shotgun (WGS) entry which is preliminary data.</text>
</comment>
<dbReference type="PANTHER" id="PTHR38459">
    <property type="entry name" value="PROPHAGE BACTOPRENOL-LINKED GLUCOSE TRANSLOCASE HOMOLOG"/>
    <property type="match status" value="1"/>
</dbReference>
<dbReference type="RefSeq" id="WP_246039210.1">
    <property type="nucleotide sequence ID" value="NZ_BIFT01000001.1"/>
</dbReference>
<evidence type="ECO:0000313" key="9">
    <source>
        <dbReference type="Proteomes" id="UP000287171"/>
    </source>
</evidence>
<evidence type="ECO:0000256" key="2">
    <source>
        <dbReference type="ARBA" id="ARBA00009399"/>
    </source>
</evidence>
<evidence type="ECO:0000256" key="5">
    <source>
        <dbReference type="ARBA" id="ARBA00023136"/>
    </source>
</evidence>
<keyword evidence="3 6" id="KW-0812">Transmembrane</keyword>
<reference evidence="9" key="1">
    <citation type="submission" date="2018-12" db="EMBL/GenBank/DDBJ databases">
        <title>Tengunoibacter tsumagoiensis gen. nov., sp. nov., Dictyobacter kobayashii sp. nov., D. alpinus sp. nov., and D. joshuensis sp. nov. and description of Dictyobacteraceae fam. nov. within the order Ktedonobacterales isolated from Tengu-no-mugimeshi.</title>
        <authorList>
            <person name="Wang C.M."/>
            <person name="Zheng Y."/>
            <person name="Sakai Y."/>
            <person name="Toyoda A."/>
            <person name="Minakuchi Y."/>
            <person name="Abe K."/>
            <person name="Yokota A."/>
            <person name="Yabe S."/>
        </authorList>
    </citation>
    <scope>NUCLEOTIDE SEQUENCE [LARGE SCALE GENOMIC DNA]</scope>
    <source>
        <strain evidence="9">Uno16</strain>
    </source>
</reference>
<dbReference type="GO" id="GO:0005886">
    <property type="term" value="C:plasma membrane"/>
    <property type="evidence" value="ECO:0007669"/>
    <property type="project" value="TreeGrafter"/>
</dbReference>
<feature type="transmembrane region" description="Helical" evidence="6">
    <location>
        <begin position="29"/>
        <end position="48"/>
    </location>
</feature>
<keyword evidence="9" id="KW-1185">Reference proteome</keyword>
<feature type="domain" description="GtrA/DPMS transmembrane" evidence="7">
    <location>
        <begin position="28"/>
        <end position="148"/>
    </location>
</feature>
<organism evidence="8 9">
    <name type="scientific">Dictyobacter alpinus</name>
    <dbReference type="NCBI Taxonomy" id="2014873"/>
    <lineage>
        <taxon>Bacteria</taxon>
        <taxon>Bacillati</taxon>
        <taxon>Chloroflexota</taxon>
        <taxon>Ktedonobacteria</taxon>
        <taxon>Ktedonobacterales</taxon>
        <taxon>Dictyobacteraceae</taxon>
        <taxon>Dictyobacter</taxon>
    </lineage>
</organism>
<keyword evidence="4 6" id="KW-1133">Transmembrane helix</keyword>
<comment type="subcellular location">
    <subcellularLocation>
        <location evidence="1">Membrane</location>
        <topology evidence="1">Multi-pass membrane protein</topology>
    </subcellularLocation>
</comment>
<evidence type="ECO:0000256" key="4">
    <source>
        <dbReference type="ARBA" id="ARBA00022989"/>
    </source>
</evidence>
<keyword evidence="5 6" id="KW-0472">Membrane</keyword>
<feature type="transmembrane region" description="Helical" evidence="6">
    <location>
        <begin position="121"/>
        <end position="141"/>
    </location>
</feature>
<gene>
    <name evidence="8" type="ORF">KDA_22350</name>
</gene>
<dbReference type="InterPro" id="IPR051401">
    <property type="entry name" value="GtrA_CellWall_Glycosyl"/>
</dbReference>
<protein>
    <recommendedName>
        <fullName evidence="7">GtrA/DPMS transmembrane domain-containing protein</fullName>
    </recommendedName>
</protein>
<feature type="transmembrane region" description="Helical" evidence="6">
    <location>
        <begin position="97"/>
        <end position="115"/>
    </location>
</feature>
<sequence>MLHTGRNIQQQLQRLNDLLFSRAARPVRFICTGGLAAVIQLTILNLLVKYGWESAWANVVAFLIAAQFNFVMSFFFTWRDRQPATDTAAKHLLLSRWLSFHSSILFTALLNQLVFIATRAFIPTLFASALGICVASLVNFFTMNTLVFRKKQNQDVVSRQSLDVAGDKQELMVANEKQLKEENV</sequence>
<dbReference type="Proteomes" id="UP000287171">
    <property type="component" value="Unassembled WGS sequence"/>
</dbReference>
<evidence type="ECO:0000259" key="7">
    <source>
        <dbReference type="Pfam" id="PF04138"/>
    </source>
</evidence>